<evidence type="ECO:0000313" key="3">
    <source>
        <dbReference type="Proteomes" id="UP001174909"/>
    </source>
</evidence>
<name>A0AA35TCA8_GEOBA</name>
<evidence type="ECO:0000313" key="2">
    <source>
        <dbReference type="EMBL" id="CAI8044301.1"/>
    </source>
</evidence>
<dbReference type="InterPro" id="IPR011029">
    <property type="entry name" value="DEATH-like_dom_sf"/>
</dbReference>
<gene>
    <name evidence="2" type="ORF">GBAR_LOCUS24582</name>
</gene>
<sequence length="394" mass="44897">MAETPAVDETLKQDDVTRILDELVEAQNQSYTLGLKLLPPHEVEAIHRQYQDPKERLLQILLAFTRQNQPRPTWRVIVEALRSRSVNLPGLAARVEATHFPDSTATRDVLPETTTDTKESAATTTAGDDALKNPVVGLTALARRVEAANFPDSTATRDVVPNESAANTTTAAGYGHEIRTEPSSQCATGLKPYRTPKEVEDDIHVLEYKLNCLKKRAIELLEASKLGVKDVVYELTTLSSSEIDQYKVFLKEKLKELRKSEDYLELFSHLNLHWTYLSPHFLKHLVNNLLPLNGMKSDMEDYMNDLHIFRERMPLDLFCEVGNKCIEQPDGFQKVVVKFKEVKPTKEKLTLQDIEDFRQQYGSSYQLRDFAIMLRDEVKKMSFVLTFFIPDSLA</sequence>
<organism evidence="2 3">
    <name type="scientific">Geodia barretti</name>
    <name type="common">Barrett's horny sponge</name>
    <dbReference type="NCBI Taxonomy" id="519541"/>
    <lineage>
        <taxon>Eukaryota</taxon>
        <taxon>Metazoa</taxon>
        <taxon>Porifera</taxon>
        <taxon>Demospongiae</taxon>
        <taxon>Heteroscleromorpha</taxon>
        <taxon>Tetractinellida</taxon>
        <taxon>Astrophorina</taxon>
        <taxon>Geodiidae</taxon>
        <taxon>Geodia</taxon>
    </lineage>
</organism>
<keyword evidence="3" id="KW-1185">Reference proteome</keyword>
<feature type="region of interest" description="Disordered" evidence="1">
    <location>
        <begin position="104"/>
        <end position="129"/>
    </location>
</feature>
<proteinExistence type="predicted"/>
<accession>A0AA35TCA8</accession>
<dbReference type="Proteomes" id="UP001174909">
    <property type="component" value="Unassembled WGS sequence"/>
</dbReference>
<evidence type="ECO:0008006" key="4">
    <source>
        <dbReference type="Google" id="ProtNLM"/>
    </source>
</evidence>
<reference evidence="2" key="1">
    <citation type="submission" date="2023-03" db="EMBL/GenBank/DDBJ databases">
        <authorList>
            <person name="Steffen K."/>
            <person name="Cardenas P."/>
        </authorList>
    </citation>
    <scope>NUCLEOTIDE SEQUENCE</scope>
</reference>
<comment type="caution">
    <text evidence="2">The sequence shown here is derived from an EMBL/GenBank/DDBJ whole genome shotgun (WGS) entry which is preliminary data.</text>
</comment>
<evidence type="ECO:0000256" key="1">
    <source>
        <dbReference type="SAM" id="MobiDB-lite"/>
    </source>
</evidence>
<dbReference type="EMBL" id="CASHTH010003385">
    <property type="protein sequence ID" value="CAI8044301.1"/>
    <property type="molecule type" value="Genomic_DNA"/>
</dbReference>
<dbReference type="Gene3D" id="1.10.533.10">
    <property type="entry name" value="Death Domain, Fas"/>
    <property type="match status" value="1"/>
</dbReference>
<protein>
    <recommendedName>
        <fullName evidence="4">Death domain-containing protein</fullName>
    </recommendedName>
</protein>
<dbReference type="AlphaFoldDB" id="A0AA35TCA8"/>